<dbReference type="Pfam" id="PF00179">
    <property type="entry name" value="UQ_con"/>
    <property type="match status" value="1"/>
</dbReference>
<gene>
    <name evidence="3" type="ORF">SARC_07101</name>
</gene>
<dbReference type="CDD" id="cd23807">
    <property type="entry name" value="UEV_UBE2V"/>
    <property type="match status" value="1"/>
</dbReference>
<dbReference type="Proteomes" id="UP000054560">
    <property type="component" value="Unassembled WGS sequence"/>
</dbReference>
<evidence type="ECO:0000313" key="4">
    <source>
        <dbReference type="Proteomes" id="UP000054560"/>
    </source>
</evidence>
<evidence type="ECO:0000313" key="3">
    <source>
        <dbReference type="EMBL" id="KNC80529.1"/>
    </source>
</evidence>
<evidence type="ECO:0000259" key="2">
    <source>
        <dbReference type="PROSITE" id="PS50127"/>
    </source>
</evidence>
<keyword evidence="4" id="KW-1185">Reference proteome</keyword>
<sequence>MTAVVPRNFVLLDELEKGEKGIGDGSISYGLDGDDFSTMTSWNGTILGRPSSAFENRIYSLKIHCGPEYPDKPPTVRFLTKVNLKFVASDGQVNMSKLKRLSPWSRNFRMEDTLKEIRDNMVSRENAKLSQPAEGTMY</sequence>
<keyword evidence="1" id="KW-0833">Ubl conjugation pathway</keyword>
<dbReference type="OrthoDB" id="6508832at2759"/>
<name>A0A0L0FV66_9EUKA</name>
<dbReference type="InterPro" id="IPR016135">
    <property type="entry name" value="UBQ-conjugating_enzyme/RWD"/>
</dbReference>
<dbReference type="PANTHER" id="PTHR24068">
    <property type="entry name" value="UBIQUITIN-CONJUGATING ENZYME E2"/>
    <property type="match status" value="1"/>
</dbReference>
<dbReference type="SUPFAM" id="SSF54495">
    <property type="entry name" value="UBC-like"/>
    <property type="match status" value="1"/>
</dbReference>
<accession>A0A0L0FV66</accession>
<dbReference type="AlphaFoldDB" id="A0A0L0FV66"/>
<dbReference type="STRING" id="667725.A0A0L0FV66"/>
<reference evidence="3 4" key="1">
    <citation type="submission" date="2011-02" db="EMBL/GenBank/DDBJ databases">
        <title>The Genome Sequence of Sphaeroforma arctica JP610.</title>
        <authorList>
            <consortium name="The Broad Institute Genome Sequencing Platform"/>
            <person name="Russ C."/>
            <person name="Cuomo C."/>
            <person name="Young S.K."/>
            <person name="Zeng Q."/>
            <person name="Gargeya S."/>
            <person name="Alvarado L."/>
            <person name="Berlin A."/>
            <person name="Chapman S.B."/>
            <person name="Chen Z."/>
            <person name="Freedman E."/>
            <person name="Gellesch M."/>
            <person name="Goldberg J."/>
            <person name="Griggs A."/>
            <person name="Gujja S."/>
            <person name="Heilman E."/>
            <person name="Heiman D."/>
            <person name="Howarth C."/>
            <person name="Mehta T."/>
            <person name="Neiman D."/>
            <person name="Pearson M."/>
            <person name="Roberts A."/>
            <person name="Saif S."/>
            <person name="Shea T."/>
            <person name="Shenoy N."/>
            <person name="Sisk P."/>
            <person name="Stolte C."/>
            <person name="Sykes S."/>
            <person name="White J."/>
            <person name="Yandava C."/>
            <person name="Burger G."/>
            <person name="Gray M.W."/>
            <person name="Holland P.W.H."/>
            <person name="King N."/>
            <person name="Lang F.B.F."/>
            <person name="Roger A.J."/>
            <person name="Ruiz-Trillo I."/>
            <person name="Haas B."/>
            <person name="Nusbaum C."/>
            <person name="Birren B."/>
        </authorList>
    </citation>
    <scope>NUCLEOTIDE SEQUENCE [LARGE SCALE GENOMIC DNA]</scope>
    <source>
        <strain evidence="3 4">JP610</strain>
    </source>
</reference>
<dbReference type="InterPro" id="IPR000608">
    <property type="entry name" value="UBC"/>
</dbReference>
<dbReference type="EMBL" id="KQ242138">
    <property type="protein sequence ID" value="KNC80529.1"/>
    <property type="molecule type" value="Genomic_DNA"/>
</dbReference>
<proteinExistence type="predicted"/>
<dbReference type="GeneID" id="25907605"/>
<organism evidence="3 4">
    <name type="scientific">Sphaeroforma arctica JP610</name>
    <dbReference type="NCBI Taxonomy" id="667725"/>
    <lineage>
        <taxon>Eukaryota</taxon>
        <taxon>Ichthyosporea</taxon>
        <taxon>Ichthyophonida</taxon>
        <taxon>Sphaeroforma</taxon>
    </lineage>
</organism>
<dbReference type="Gene3D" id="3.10.110.10">
    <property type="entry name" value="Ubiquitin Conjugating Enzyme"/>
    <property type="match status" value="1"/>
</dbReference>
<protein>
    <submittedName>
        <fullName evidence="3">Ubiquitin-conjugating enzyme E2</fullName>
    </submittedName>
</protein>
<evidence type="ECO:0000256" key="1">
    <source>
        <dbReference type="ARBA" id="ARBA00022786"/>
    </source>
</evidence>
<dbReference type="FunFam" id="3.10.110.10:FF:000026">
    <property type="entry name" value="Ubiquitin-conjugating enzyme E2 variant"/>
    <property type="match status" value="1"/>
</dbReference>
<dbReference type="RefSeq" id="XP_014154431.1">
    <property type="nucleotide sequence ID" value="XM_014298956.1"/>
</dbReference>
<dbReference type="SMART" id="SM00212">
    <property type="entry name" value="UBCc"/>
    <property type="match status" value="1"/>
</dbReference>
<dbReference type="eggNOG" id="KOG0896">
    <property type="taxonomic scope" value="Eukaryota"/>
</dbReference>
<dbReference type="PROSITE" id="PS50127">
    <property type="entry name" value="UBC_2"/>
    <property type="match status" value="1"/>
</dbReference>
<feature type="domain" description="UBC core" evidence="2">
    <location>
        <begin position="6"/>
        <end position="138"/>
    </location>
</feature>